<name>A0A9X2FIL2_9BACT</name>
<organism evidence="2 3">
    <name type="scientific">Aeoliella straminimaris</name>
    <dbReference type="NCBI Taxonomy" id="2954799"/>
    <lineage>
        <taxon>Bacteria</taxon>
        <taxon>Pseudomonadati</taxon>
        <taxon>Planctomycetota</taxon>
        <taxon>Planctomycetia</taxon>
        <taxon>Pirellulales</taxon>
        <taxon>Lacipirellulaceae</taxon>
        <taxon>Aeoliella</taxon>
    </lineage>
</organism>
<comment type="caution">
    <text evidence="2">The sequence shown here is derived from an EMBL/GenBank/DDBJ whole genome shotgun (WGS) entry which is preliminary data.</text>
</comment>
<dbReference type="Pfam" id="PF02771">
    <property type="entry name" value="Acyl-CoA_dh_N"/>
    <property type="match status" value="1"/>
</dbReference>
<dbReference type="AlphaFoldDB" id="A0A9X2FIL2"/>
<dbReference type="PANTHER" id="PTHR43884">
    <property type="entry name" value="ACYL-COA DEHYDROGENASE"/>
    <property type="match status" value="1"/>
</dbReference>
<keyword evidence="3" id="KW-1185">Reference proteome</keyword>
<evidence type="ECO:0000259" key="1">
    <source>
        <dbReference type="Pfam" id="PF02771"/>
    </source>
</evidence>
<gene>
    <name evidence="2" type="ORF">NG895_19755</name>
</gene>
<sequence length="370" mass="39709">MSIDRITSPDSPALAALCAQLAAKADEADQSGAWPAEQLRMCGEAGVYEWFLPVEYGGQDWSDLDLVRGYLALAAADLTTTFIITQRTGACRRVAAGENDELKSRVLPMLTTGENFATVGISHLTTSHRHLKKPVLTATRSNRGIVLNGFSPWVTGGDHAQCILTGAVVIDGDEPTTEQVLAFVPTTDAGVRADAPAKLVGLSHSHTGRVFFDDVTVTDEWLVAGPVENVMMAGRASRPGGHETSTLALGLANAALNYMKQESLQREELRESQEALATEHASVVENLLAIAQGQEPCTNEWLRQQANSLVLRTTQAALAAAKGAGYLAGHPVGRWCREALFFLVWSCPQPVMNANLCELAGLWDDGEMTL</sequence>
<evidence type="ECO:0000313" key="3">
    <source>
        <dbReference type="Proteomes" id="UP001155241"/>
    </source>
</evidence>
<dbReference type="EMBL" id="JAMXLR010000067">
    <property type="protein sequence ID" value="MCO6046141.1"/>
    <property type="molecule type" value="Genomic_DNA"/>
</dbReference>
<feature type="domain" description="Acyl-CoA dehydrogenase/oxidase N-terminal" evidence="1">
    <location>
        <begin position="19"/>
        <end position="114"/>
    </location>
</feature>
<dbReference type="SUPFAM" id="SSF56645">
    <property type="entry name" value="Acyl-CoA dehydrogenase NM domain-like"/>
    <property type="match status" value="1"/>
</dbReference>
<proteinExistence type="predicted"/>
<dbReference type="PANTHER" id="PTHR43884:SF12">
    <property type="entry name" value="ISOVALERYL-COA DEHYDROGENASE, MITOCHONDRIAL-RELATED"/>
    <property type="match status" value="1"/>
</dbReference>
<protein>
    <submittedName>
        <fullName evidence="2">Acyl-CoA/acyl-ACP dehydrogenase</fullName>
    </submittedName>
</protein>
<dbReference type="Gene3D" id="1.10.540.10">
    <property type="entry name" value="Acyl-CoA dehydrogenase/oxidase, N-terminal domain"/>
    <property type="match status" value="1"/>
</dbReference>
<dbReference type="RefSeq" id="WP_252854256.1">
    <property type="nucleotide sequence ID" value="NZ_JAMXLR010000067.1"/>
</dbReference>
<accession>A0A9X2FIL2</accession>
<dbReference type="InterPro" id="IPR013786">
    <property type="entry name" value="AcylCoA_DH/ox_N"/>
</dbReference>
<dbReference type="GO" id="GO:0003995">
    <property type="term" value="F:acyl-CoA dehydrogenase activity"/>
    <property type="evidence" value="ECO:0007669"/>
    <property type="project" value="TreeGrafter"/>
</dbReference>
<evidence type="ECO:0000313" key="2">
    <source>
        <dbReference type="EMBL" id="MCO6046141.1"/>
    </source>
</evidence>
<dbReference type="GO" id="GO:0050660">
    <property type="term" value="F:flavin adenine dinucleotide binding"/>
    <property type="evidence" value="ECO:0007669"/>
    <property type="project" value="InterPro"/>
</dbReference>
<dbReference type="InterPro" id="IPR009100">
    <property type="entry name" value="AcylCoA_DH/oxidase_NM_dom_sf"/>
</dbReference>
<dbReference type="Gene3D" id="2.40.110.10">
    <property type="entry name" value="Butyryl-CoA Dehydrogenase, subunit A, domain 2"/>
    <property type="match status" value="1"/>
</dbReference>
<dbReference type="Proteomes" id="UP001155241">
    <property type="component" value="Unassembled WGS sequence"/>
</dbReference>
<reference evidence="2" key="1">
    <citation type="submission" date="2022-06" db="EMBL/GenBank/DDBJ databases">
        <title>Aeoliella straminimaris, a novel planctomycete from sediments.</title>
        <authorList>
            <person name="Vitorino I.R."/>
            <person name="Lage O.M."/>
        </authorList>
    </citation>
    <scope>NUCLEOTIDE SEQUENCE</scope>
    <source>
        <strain evidence="2">ICT_H6.2</strain>
    </source>
</reference>
<dbReference type="InterPro" id="IPR037069">
    <property type="entry name" value="AcylCoA_DH/ox_N_sf"/>
</dbReference>
<dbReference type="InterPro" id="IPR046373">
    <property type="entry name" value="Acyl-CoA_Oxase/DH_mid-dom_sf"/>
</dbReference>